<protein>
    <submittedName>
        <fullName evidence="1">Uncharacterized protein</fullName>
    </submittedName>
</protein>
<gene>
    <name evidence="1" type="ORF">HELGO_WM22656</name>
</gene>
<reference evidence="1" key="1">
    <citation type="submission" date="2020-01" db="EMBL/GenBank/DDBJ databases">
        <authorList>
            <person name="Meier V. D."/>
            <person name="Meier V D."/>
        </authorList>
    </citation>
    <scope>NUCLEOTIDE SEQUENCE</scope>
    <source>
        <strain evidence="1">HLG_WM_MAG_03</strain>
    </source>
</reference>
<sequence length="21" mass="2486">MEFIMSLKMKHLMEQTGESKS</sequence>
<feature type="non-terminal residue" evidence="1">
    <location>
        <position position="21"/>
    </location>
</feature>
<name>A0A6S6U462_9BACT</name>
<proteinExistence type="predicted"/>
<dbReference type="EMBL" id="CACVAR010000335">
    <property type="protein sequence ID" value="CAA6822276.1"/>
    <property type="molecule type" value="Genomic_DNA"/>
</dbReference>
<dbReference type="AlphaFoldDB" id="A0A6S6U462"/>
<accession>A0A6S6U462</accession>
<evidence type="ECO:0000313" key="1">
    <source>
        <dbReference type="EMBL" id="CAA6822276.1"/>
    </source>
</evidence>
<organism evidence="1">
    <name type="scientific">uncultured Sulfurovum sp</name>
    <dbReference type="NCBI Taxonomy" id="269237"/>
    <lineage>
        <taxon>Bacteria</taxon>
        <taxon>Pseudomonadati</taxon>
        <taxon>Campylobacterota</taxon>
        <taxon>Epsilonproteobacteria</taxon>
        <taxon>Campylobacterales</taxon>
        <taxon>Sulfurovaceae</taxon>
        <taxon>Sulfurovum</taxon>
        <taxon>environmental samples</taxon>
    </lineage>
</organism>